<dbReference type="OrthoDB" id="364460at2759"/>
<name>A0A0D9QTN7_PLAFR</name>
<proteinExistence type="predicted"/>
<dbReference type="OMA" id="CPYIYTA"/>
<dbReference type="EMBL" id="KQ001645">
    <property type="protein sequence ID" value="KJP90262.1"/>
    <property type="molecule type" value="Genomic_DNA"/>
</dbReference>
<evidence type="ECO:0000313" key="2">
    <source>
        <dbReference type="EMBL" id="KJP90262.1"/>
    </source>
</evidence>
<reference evidence="2 3" key="1">
    <citation type="submission" date="2014-03" db="EMBL/GenBank/DDBJ databases">
        <title>The Genome Sequence of Plasmodium fragile nilgiri.</title>
        <authorList>
            <consortium name="The Broad Institute Genomics Platform"/>
            <consortium name="The Broad Institute Genome Sequencing Center for Infectious Disease"/>
            <person name="Neafsey D."/>
            <person name="Duraisingh M."/>
            <person name="Young S.K."/>
            <person name="Zeng Q."/>
            <person name="Gargeya S."/>
            <person name="Abouelleil A."/>
            <person name="Alvarado L."/>
            <person name="Chapman S.B."/>
            <person name="Gainer-Dewar J."/>
            <person name="Goldberg J."/>
            <person name="Griggs A."/>
            <person name="Gujja S."/>
            <person name="Hansen M."/>
            <person name="Howarth C."/>
            <person name="Imamovic A."/>
            <person name="Larimer J."/>
            <person name="Pearson M."/>
            <person name="Poon T.W."/>
            <person name="Priest M."/>
            <person name="Roberts A."/>
            <person name="Saif S."/>
            <person name="Shea T."/>
            <person name="Sykes S."/>
            <person name="Wortman J."/>
            <person name="Nusbaum C."/>
            <person name="Birren B."/>
        </authorList>
    </citation>
    <scope>NUCLEOTIDE SEQUENCE [LARGE SCALE GENOMIC DNA]</scope>
    <source>
        <strain evidence="3">nilgiri</strain>
    </source>
</reference>
<evidence type="ECO:0000313" key="3">
    <source>
        <dbReference type="Proteomes" id="UP000054561"/>
    </source>
</evidence>
<feature type="coiled-coil region" evidence="1">
    <location>
        <begin position="218"/>
        <end position="256"/>
    </location>
</feature>
<dbReference type="AlphaFoldDB" id="A0A0D9QTN7"/>
<evidence type="ECO:0008006" key="4">
    <source>
        <dbReference type="Google" id="ProtNLM"/>
    </source>
</evidence>
<keyword evidence="1" id="KW-0175">Coiled coil</keyword>
<dbReference type="RefSeq" id="XP_012333184.1">
    <property type="nucleotide sequence ID" value="XM_012477761.1"/>
</dbReference>
<accession>A0A0D9QTN7</accession>
<evidence type="ECO:0000256" key="1">
    <source>
        <dbReference type="SAM" id="Coils"/>
    </source>
</evidence>
<dbReference type="VEuPathDB" id="PlasmoDB:AK88_00110"/>
<sequence length="436" mass="52123">MEKLFNCEILERPPHCKGAKEEENVWRASTWEDAADGQSLALHNFLDYTKLYRKYKKKHAANWVNKLPVSPYRYPPNSKNANFDEIKTECIYDEINAHFAGEEELGETETDGTENNQNWYEGDLKIWIPQNEQEGQKQVKEKKSLRKKIYDGEVMFYEDYVEQQVAKDYELFFKKPYQVKKKDEGGKYYVYGKKLDMNEHEDIYRKYYNLDDEFFLRRMQLKEEIKKKKEKNVKQEKKEEEEKKKFQKEYEKLSFKDQNFIVKIKEENNLQSYLSTYKFYKKNKNIFEKDLPEIKKKELLFGQIPDIILPANVRKTKHPKNCVVPLSSLHTYANFIDDLFKCPYIYTAIDAELGKYWKTNENEVIKNIKSEKIKKGYKKDIYSVTKEQLESSSAKLKNLLNRDEQESTKVTKVTINFNIPKKENKTKTVCNGRYVV</sequence>
<organism evidence="2 3">
    <name type="scientific">Plasmodium fragile</name>
    <dbReference type="NCBI Taxonomy" id="5857"/>
    <lineage>
        <taxon>Eukaryota</taxon>
        <taxon>Sar</taxon>
        <taxon>Alveolata</taxon>
        <taxon>Apicomplexa</taxon>
        <taxon>Aconoidasida</taxon>
        <taxon>Haemosporida</taxon>
        <taxon>Plasmodiidae</taxon>
        <taxon>Plasmodium</taxon>
        <taxon>Plasmodium (Plasmodium)</taxon>
    </lineage>
</organism>
<keyword evidence="3" id="KW-1185">Reference proteome</keyword>
<dbReference type="GeneID" id="24265424"/>
<dbReference type="Proteomes" id="UP000054561">
    <property type="component" value="Unassembled WGS sequence"/>
</dbReference>
<gene>
    <name evidence="2" type="ORF">AK88_00110</name>
</gene>
<protein>
    <recommendedName>
        <fullName evidence="4">Apical exonemal protein</fullName>
    </recommendedName>
</protein>